<proteinExistence type="predicted"/>
<dbReference type="GO" id="GO:0008170">
    <property type="term" value="F:N-methyltransferase activity"/>
    <property type="evidence" value="ECO:0007669"/>
    <property type="project" value="InterPro"/>
</dbReference>
<gene>
    <name evidence="4" type="ORF">LCGC14_2974400</name>
</gene>
<dbReference type="PRINTS" id="PR00508">
    <property type="entry name" value="S21N4MTFRASE"/>
</dbReference>
<protein>
    <recommendedName>
        <fullName evidence="3">DNA methylase N-4/N-6 domain-containing protein</fullName>
    </recommendedName>
</protein>
<dbReference type="GO" id="GO:0003677">
    <property type="term" value="F:DNA binding"/>
    <property type="evidence" value="ECO:0007669"/>
    <property type="project" value="InterPro"/>
</dbReference>
<evidence type="ECO:0000256" key="2">
    <source>
        <dbReference type="ARBA" id="ARBA00022679"/>
    </source>
</evidence>
<dbReference type="InterPro" id="IPR029063">
    <property type="entry name" value="SAM-dependent_MTases_sf"/>
</dbReference>
<dbReference type="SUPFAM" id="SSF53335">
    <property type="entry name" value="S-adenosyl-L-methionine-dependent methyltransferases"/>
    <property type="match status" value="1"/>
</dbReference>
<feature type="non-terminal residue" evidence="4">
    <location>
        <position position="1"/>
    </location>
</feature>
<evidence type="ECO:0000256" key="1">
    <source>
        <dbReference type="ARBA" id="ARBA00022603"/>
    </source>
</evidence>
<keyword evidence="1" id="KW-0489">Methyltransferase</keyword>
<dbReference type="AlphaFoldDB" id="A0A0F8X8I5"/>
<dbReference type="Pfam" id="PF01555">
    <property type="entry name" value="N6_N4_Mtase"/>
    <property type="match status" value="1"/>
</dbReference>
<dbReference type="EMBL" id="LAZR01060567">
    <property type="protein sequence ID" value="KKK65412.1"/>
    <property type="molecule type" value="Genomic_DNA"/>
</dbReference>
<name>A0A0F8X8I5_9ZZZZ</name>
<feature type="domain" description="DNA methylase N-4/N-6" evidence="3">
    <location>
        <begin position="77"/>
        <end position="235"/>
    </location>
</feature>
<sequence length="254" mass="29069">FEGGKNIIRRYGVTPEWNSKNKAPWFLYIDEIENQYALNYENHESLKAKLEVVQTEEIGGISIWRLGSEDPDNYKVIVGAVAKACFRILKDNAWLLFWYSVEDWHKETRAILEIEGFTVCPMPAVWVHDSNYTATPAYRLGQRTENFFYARKGIPKLGKMGHGNTFTFRTAKKNERFHIAEKPIELYEDILKVFLGNRKGTTTISGFAGSGNFILAADNLSHNSIGFDLSKDFKNNYIAKVTAEAPGQYKTYKD</sequence>
<evidence type="ECO:0000259" key="3">
    <source>
        <dbReference type="Pfam" id="PF01555"/>
    </source>
</evidence>
<dbReference type="InterPro" id="IPR017853">
    <property type="entry name" value="GH"/>
</dbReference>
<reference evidence="4" key="1">
    <citation type="journal article" date="2015" name="Nature">
        <title>Complex archaea that bridge the gap between prokaryotes and eukaryotes.</title>
        <authorList>
            <person name="Spang A."/>
            <person name="Saw J.H."/>
            <person name="Jorgensen S.L."/>
            <person name="Zaremba-Niedzwiedzka K."/>
            <person name="Martijn J."/>
            <person name="Lind A.E."/>
            <person name="van Eijk R."/>
            <person name="Schleper C."/>
            <person name="Guy L."/>
            <person name="Ettema T.J."/>
        </authorList>
    </citation>
    <scope>NUCLEOTIDE SEQUENCE</scope>
</reference>
<dbReference type="InterPro" id="IPR002941">
    <property type="entry name" value="DNA_methylase_N4/N6"/>
</dbReference>
<organism evidence="4">
    <name type="scientific">marine sediment metagenome</name>
    <dbReference type="NCBI Taxonomy" id="412755"/>
    <lineage>
        <taxon>unclassified sequences</taxon>
        <taxon>metagenomes</taxon>
        <taxon>ecological metagenomes</taxon>
    </lineage>
</organism>
<dbReference type="InterPro" id="IPR001091">
    <property type="entry name" value="RM_Methyltransferase"/>
</dbReference>
<keyword evidence="2" id="KW-0808">Transferase</keyword>
<dbReference type="SUPFAM" id="SSF51445">
    <property type="entry name" value="(Trans)glycosidases"/>
    <property type="match status" value="1"/>
</dbReference>
<comment type="caution">
    <text evidence="4">The sequence shown here is derived from an EMBL/GenBank/DDBJ whole genome shotgun (WGS) entry which is preliminary data.</text>
</comment>
<evidence type="ECO:0000313" key="4">
    <source>
        <dbReference type="EMBL" id="KKK65412.1"/>
    </source>
</evidence>
<dbReference type="Gene3D" id="3.40.50.150">
    <property type="entry name" value="Vaccinia Virus protein VP39"/>
    <property type="match status" value="1"/>
</dbReference>
<accession>A0A0F8X8I5</accession>
<dbReference type="GO" id="GO:0032259">
    <property type="term" value="P:methylation"/>
    <property type="evidence" value="ECO:0007669"/>
    <property type="project" value="UniProtKB-KW"/>
</dbReference>